<feature type="domain" description="NlpC/P60" evidence="5">
    <location>
        <begin position="90"/>
        <end position="222"/>
    </location>
</feature>
<proteinExistence type="inferred from homology"/>
<dbReference type="Pfam" id="PF18348">
    <property type="entry name" value="SH3_16"/>
    <property type="match status" value="1"/>
</dbReference>
<dbReference type="PROSITE" id="PS51935">
    <property type="entry name" value="NLPC_P60"/>
    <property type="match status" value="1"/>
</dbReference>
<dbReference type="Proteomes" id="UP001235303">
    <property type="component" value="Unassembled WGS sequence"/>
</dbReference>
<dbReference type="SUPFAM" id="SSF54001">
    <property type="entry name" value="Cysteine proteinases"/>
    <property type="match status" value="1"/>
</dbReference>
<evidence type="ECO:0000256" key="2">
    <source>
        <dbReference type="ARBA" id="ARBA00022670"/>
    </source>
</evidence>
<name>A0ABT7ATF6_9CYAN</name>
<dbReference type="Gene3D" id="3.90.1720.10">
    <property type="entry name" value="endopeptidase domain like (from Nostoc punctiforme)"/>
    <property type="match status" value="1"/>
</dbReference>
<dbReference type="PANTHER" id="PTHR47053:SF1">
    <property type="entry name" value="MUREIN DD-ENDOPEPTIDASE MEPH-RELATED"/>
    <property type="match status" value="1"/>
</dbReference>
<evidence type="ECO:0000256" key="3">
    <source>
        <dbReference type="ARBA" id="ARBA00022801"/>
    </source>
</evidence>
<evidence type="ECO:0000313" key="6">
    <source>
        <dbReference type="EMBL" id="MDJ1170192.1"/>
    </source>
</evidence>
<comment type="similarity">
    <text evidence="1">Belongs to the peptidase C40 family.</text>
</comment>
<sequence length="243" mass="26838">MIALEELTTTQAYQFRSNVDLYNSCEAQELATQGAGDRQFHVLGSPQNNALPILLCEDDYSCWLSLNDLDKIDLALAPYQPRSLIRAEIEKRINGVIAYTQNAMNQPNEYLWGGTVPPNYDCSGLMQAAFSSVGIWIPRDAYQQHNFTQPLSIEEAQPGDLLFFSSGKRITHVALYLGNHQYIHSSGKDKGRNGIGIDTLAPEGDSISQYYATIFCGLGRVIAGYISTGNPESQFECPLSVNS</sequence>
<evidence type="ECO:0000313" key="7">
    <source>
        <dbReference type="Proteomes" id="UP001235303"/>
    </source>
</evidence>
<gene>
    <name evidence="6" type="ORF">PMG71_12200</name>
</gene>
<dbReference type="InterPro" id="IPR041382">
    <property type="entry name" value="SH3_16"/>
</dbReference>
<keyword evidence="2" id="KW-0645">Protease</keyword>
<dbReference type="Pfam" id="PF00877">
    <property type="entry name" value="NLPC_P60"/>
    <property type="match status" value="1"/>
</dbReference>
<evidence type="ECO:0000256" key="4">
    <source>
        <dbReference type="ARBA" id="ARBA00022807"/>
    </source>
</evidence>
<comment type="caution">
    <text evidence="6">The sequence shown here is derived from an EMBL/GenBank/DDBJ whole genome shotgun (WGS) entry which is preliminary data.</text>
</comment>
<dbReference type="InterPro" id="IPR000064">
    <property type="entry name" value="NLP_P60_dom"/>
</dbReference>
<evidence type="ECO:0000256" key="1">
    <source>
        <dbReference type="ARBA" id="ARBA00007074"/>
    </source>
</evidence>
<dbReference type="PANTHER" id="PTHR47053">
    <property type="entry name" value="MUREIN DD-ENDOPEPTIDASE MEPH-RELATED"/>
    <property type="match status" value="1"/>
</dbReference>
<keyword evidence="4" id="KW-0788">Thiol protease</keyword>
<dbReference type="EMBL" id="JAQOSP010000082">
    <property type="protein sequence ID" value="MDJ1170192.1"/>
    <property type="molecule type" value="Genomic_DNA"/>
</dbReference>
<dbReference type="Gene3D" id="2.30.30.40">
    <property type="entry name" value="SH3 Domains"/>
    <property type="match status" value="1"/>
</dbReference>
<organism evidence="6 7">
    <name type="scientific">Roseofilum acuticapitatum BLCC-M154</name>
    <dbReference type="NCBI Taxonomy" id="3022444"/>
    <lineage>
        <taxon>Bacteria</taxon>
        <taxon>Bacillati</taxon>
        <taxon>Cyanobacteriota</taxon>
        <taxon>Cyanophyceae</taxon>
        <taxon>Desertifilales</taxon>
        <taxon>Desertifilaceae</taxon>
        <taxon>Roseofilum</taxon>
        <taxon>Roseofilum acuticapitatum</taxon>
    </lineage>
</organism>
<dbReference type="InterPro" id="IPR051202">
    <property type="entry name" value="Peptidase_C40"/>
</dbReference>
<reference evidence="6 7" key="1">
    <citation type="submission" date="2023-01" db="EMBL/GenBank/DDBJ databases">
        <title>Novel diversity within Roseofilum (Cyanobacteria; Desertifilaceae) from marine benthic mats with descriptions of four novel species.</title>
        <authorList>
            <person name="Wang Y."/>
            <person name="Berthold D.E."/>
            <person name="Hu J."/>
            <person name="Lefler F.W."/>
            <person name="Laughinghouse H.D. IV."/>
        </authorList>
    </citation>
    <scope>NUCLEOTIDE SEQUENCE [LARGE SCALE GENOMIC DNA]</scope>
    <source>
        <strain evidence="6 7">BLCC-M154</strain>
    </source>
</reference>
<dbReference type="SUPFAM" id="SSF82057">
    <property type="entry name" value="Prokaryotic SH3-related domain"/>
    <property type="match status" value="1"/>
</dbReference>
<keyword evidence="3" id="KW-0378">Hydrolase</keyword>
<evidence type="ECO:0000259" key="5">
    <source>
        <dbReference type="PROSITE" id="PS51935"/>
    </source>
</evidence>
<protein>
    <submittedName>
        <fullName evidence="6">C40 family peptidase</fullName>
    </submittedName>
</protein>
<accession>A0ABT7ATF6</accession>
<dbReference type="InterPro" id="IPR038765">
    <property type="entry name" value="Papain-like_cys_pep_sf"/>
</dbReference>
<dbReference type="RefSeq" id="WP_283753949.1">
    <property type="nucleotide sequence ID" value="NZ_JAQOSP010000082.1"/>
</dbReference>
<keyword evidence="7" id="KW-1185">Reference proteome</keyword>